<accession>A0ABT2EVP1</accession>
<evidence type="ECO:0000313" key="3">
    <source>
        <dbReference type="Proteomes" id="UP001140258"/>
    </source>
</evidence>
<gene>
    <name evidence="2" type="ORF">M2325_000357</name>
</gene>
<dbReference type="SUPFAM" id="SSF48371">
    <property type="entry name" value="ARM repeat"/>
    <property type="match status" value="2"/>
</dbReference>
<organism evidence="2 3">
    <name type="scientific">Methanococcus voltae PS</name>
    <dbReference type="NCBI Taxonomy" id="523842"/>
    <lineage>
        <taxon>Archaea</taxon>
        <taxon>Methanobacteriati</taxon>
        <taxon>Methanobacteriota</taxon>
        <taxon>Methanomada group</taxon>
        <taxon>Methanococci</taxon>
        <taxon>Methanococcales</taxon>
        <taxon>Methanococcaceae</taxon>
        <taxon>Methanococcus</taxon>
    </lineage>
</organism>
<dbReference type="Gene3D" id="1.25.10.10">
    <property type="entry name" value="Leucine-rich Repeat Variant"/>
    <property type="match status" value="2"/>
</dbReference>
<dbReference type="InterPro" id="IPR016024">
    <property type="entry name" value="ARM-type_fold"/>
</dbReference>
<comment type="caution">
    <text evidence="2">The sequence shown here is derived from an EMBL/GenBank/DDBJ whole genome shotgun (WGS) entry which is preliminary data.</text>
</comment>
<reference evidence="2" key="1">
    <citation type="submission" date="2022-08" db="EMBL/GenBank/DDBJ databases">
        <title>Genomic Encyclopedia of Type Strains, Phase V (KMG-V): Genome sequencing to study the core and pangenomes of soil and plant-associated prokaryotes.</title>
        <authorList>
            <person name="Whitman W."/>
        </authorList>
    </citation>
    <scope>NUCLEOTIDE SEQUENCE</scope>
    <source>
        <strain evidence="2">PS</strain>
    </source>
</reference>
<feature type="region of interest" description="Disordered" evidence="1">
    <location>
        <begin position="591"/>
        <end position="617"/>
    </location>
</feature>
<proteinExistence type="predicted"/>
<sequence>MNENLTKVLNNLKKDSWYSKLNSINTLGGLIFQNHYDAKISLLSLIMELTSSKAVVQTRALWAINNILKQYPELSYLAFPYILKMADSKVVATKNIARDMLTKPGMRYTKDRYNTILSKELYSSDVLVRMNAVTKVWKIFPTDPNLLCTLIPSLFNDNISYSRDDRFMQGLVSLLVLQSQNKEVIDQFSDYIGIINLYKNFIREFNRNEVIYLLNSNDSKDVVIGLTLINANPEKVNSEIIDKLLELSRNNRCEIFLKYKAIMALSVIANKCNPVREKIINILKRSLVEEPNDLYTYLTLTCLKYLGEKIETEKYIKSQNELVRAIAAQTSTVNNLNLLNLYDESSIINCMSIMHRLTKKDVPEEIQKKYINQLYDPWSYINVKRKYSYMNPKDVEKTLNKNLNTWKSEDWVSKVITMIDLGCKLHNDPKQYSEESIQLLKDSINDSFGIVRTEAIWVLRVALECFEDPFDILEEVNEYIQPEVVINDNNLLVRLNFILLLKKFNEILSKYEGCEDRKEAITAILIDRALNDGASIVSKTSEYILKYEYGIEIDKEGIDIEYIIKCMETYPYSTTPLVRYYLKNKVSHQDKENEAENEAETETDGKNDSSTSESKNSEEIELNNYTIEFLQEIFKNKKDCFEIINIFHILDLLDLDDEKTLEYARNMVELSSNKFLETKSKIIKKLLNDINWTTRKKGLLYISQLLKINDDYGNLFNDELVNIALFDDIVELRSKASNLLNKTGHGSPKIDKRYAIAYLFKSTSMIINGLKFENIRAVEGLYTLYLRCDTVKNMEDILMILSKYRHSTKWYERVYAYKIIEKLVSESKIEEYYYEIISWCTEDMEDPVPVIANTCKSILRIVDHFEYYAQEDEEDSFKERIKRLEYYLMDSDWNVRVEALNSLREFISEGHYSYIEDVIGRLQDPHWRVKTTALGILSDLDYELVVIALPEIINLLNDQSETVVLKTLITLKKLANKEPRILPKIMSSVEGIESYSTWSIKEEITKLKIMNYNYLKRN</sequence>
<protein>
    <submittedName>
        <fullName evidence="2">Uncharacterized protein</fullName>
    </submittedName>
</protein>
<dbReference type="Proteomes" id="UP001140258">
    <property type="component" value="Unassembled WGS sequence"/>
</dbReference>
<name>A0ABT2EVP1_METVO</name>
<evidence type="ECO:0000256" key="1">
    <source>
        <dbReference type="SAM" id="MobiDB-lite"/>
    </source>
</evidence>
<keyword evidence="3" id="KW-1185">Reference proteome</keyword>
<dbReference type="EMBL" id="JANUCQ010000001">
    <property type="protein sequence ID" value="MCS3921684.1"/>
    <property type="molecule type" value="Genomic_DNA"/>
</dbReference>
<dbReference type="InterPro" id="IPR011989">
    <property type="entry name" value="ARM-like"/>
</dbReference>
<evidence type="ECO:0000313" key="2">
    <source>
        <dbReference type="EMBL" id="MCS3921684.1"/>
    </source>
</evidence>
<dbReference type="RefSeq" id="WP_259050652.1">
    <property type="nucleotide sequence ID" value="NZ_JANUCQ010000001.1"/>
</dbReference>